<organism evidence="1 2">
    <name type="scientific">Talaromyces atroroseus</name>
    <dbReference type="NCBI Taxonomy" id="1441469"/>
    <lineage>
        <taxon>Eukaryota</taxon>
        <taxon>Fungi</taxon>
        <taxon>Dikarya</taxon>
        <taxon>Ascomycota</taxon>
        <taxon>Pezizomycotina</taxon>
        <taxon>Eurotiomycetes</taxon>
        <taxon>Eurotiomycetidae</taxon>
        <taxon>Eurotiales</taxon>
        <taxon>Trichocomaceae</taxon>
        <taxon>Talaromyces</taxon>
        <taxon>Talaromyces sect. Trachyspermi</taxon>
    </lineage>
</organism>
<dbReference type="PANTHER" id="PTHR38791:SF5">
    <property type="entry name" value="TRANSCRIPTION FACTOR DBAG-RELATED"/>
    <property type="match status" value="1"/>
</dbReference>
<dbReference type="PANTHER" id="PTHR38791">
    <property type="entry name" value="ZN(II)2CYS6 TRANSCRIPTION FACTOR (EUROFUNG)-RELATED-RELATED"/>
    <property type="match status" value="1"/>
</dbReference>
<dbReference type="SUPFAM" id="SSF51735">
    <property type="entry name" value="NAD(P)-binding Rossmann-fold domains"/>
    <property type="match status" value="1"/>
</dbReference>
<protein>
    <recommendedName>
        <fullName evidence="3">NAD(P)-binding domain-containing protein</fullName>
    </recommendedName>
</protein>
<dbReference type="EMBL" id="LFMY01000007">
    <property type="protein sequence ID" value="OKL59731.1"/>
    <property type="molecule type" value="Genomic_DNA"/>
</dbReference>
<evidence type="ECO:0000313" key="2">
    <source>
        <dbReference type="Proteomes" id="UP000214365"/>
    </source>
</evidence>
<gene>
    <name evidence="1" type="ORF">UA08_05038</name>
</gene>
<dbReference type="RefSeq" id="XP_020119852.1">
    <property type="nucleotide sequence ID" value="XM_020267788.1"/>
</dbReference>
<proteinExistence type="predicted"/>
<dbReference type="GeneID" id="31004794"/>
<name>A0A225AEM9_TALAT</name>
<sequence>MAAREEYIAALGNTNRSLMDPVEVLASLSQATSSLEIGDIRFADSLATKSMKLSKFCADIQIEAWAVSVPPSWRYKNIAIRPEIREMSFASGVYGQHYHIYEDLYLCHIWNNWRAIRLVIHEIILNSASQIEGQNLEYDDPMNMINYAEIVTRSENIMQQFQTDIFASVPYHFGATDDFTASTGNTAAGFSDITPMAGHILMWPLFLAADCRYSPPALRDWVIMCLRKIVHQLGVNQALGMALMLQKGISSRAWTQSDSASDMASIGSWETSSHQSQTDINALFLSGASPPKFAGFCHADWPLIQITRSYGHAQLMKLIVAGSTGFVGSEVIRQAVSIPSITSIVALARRPTPVPQNAGPRADVSKLKSAVCEDFENYPESLRQELAGADACIWLVAVTPSKSKEMPFERARKICSDFTIAGLKIMTPISNKPFRFIYTSGAKTEQDPAKKPWILGDYCLMRGQVESLVLDYAKQSEDAVQACVTKPGLINAPGRLGLAMSFATTIGRTLIGLPKVEVTEIAATLLDQAVNGIEKEILLNEDLIRIGQKALTEQRNP</sequence>
<dbReference type="OrthoDB" id="3535423at2759"/>
<dbReference type="Proteomes" id="UP000214365">
    <property type="component" value="Unassembled WGS sequence"/>
</dbReference>
<keyword evidence="2" id="KW-1185">Reference proteome</keyword>
<reference evidence="1 2" key="1">
    <citation type="submission" date="2015-06" db="EMBL/GenBank/DDBJ databases">
        <title>Talaromyces atroroseus IBT 11181 draft genome.</title>
        <authorList>
            <person name="Rasmussen K.B."/>
            <person name="Rasmussen S."/>
            <person name="Petersen B."/>
            <person name="Sicheritz-Ponten T."/>
            <person name="Mortensen U.H."/>
            <person name="Thrane U."/>
        </authorList>
    </citation>
    <scope>NUCLEOTIDE SEQUENCE [LARGE SCALE GENOMIC DNA]</scope>
    <source>
        <strain evidence="1 2">IBT 11181</strain>
    </source>
</reference>
<dbReference type="InterPro" id="IPR036291">
    <property type="entry name" value="NAD(P)-bd_dom_sf"/>
</dbReference>
<comment type="caution">
    <text evidence="1">The sequence shown here is derived from an EMBL/GenBank/DDBJ whole genome shotgun (WGS) entry which is preliminary data.</text>
</comment>
<dbReference type="InterPro" id="IPR053175">
    <property type="entry name" value="DHMBA_Reg_Transcription_Factor"/>
</dbReference>
<dbReference type="AlphaFoldDB" id="A0A225AEM9"/>
<evidence type="ECO:0000313" key="1">
    <source>
        <dbReference type="EMBL" id="OKL59731.1"/>
    </source>
</evidence>
<evidence type="ECO:0008006" key="3">
    <source>
        <dbReference type="Google" id="ProtNLM"/>
    </source>
</evidence>
<dbReference type="STRING" id="1441469.A0A225AEM9"/>
<accession>A0A225AEM9</accession>
<dbReference type="Gene3D" id="3.40.50.720">
    <property type="entry name" value="NAD(P)-binding Rossmann-like Domain"/>
    <property type="match status" value="1"/>
</dbReference>